<gene>
    <name evidence="8" type="primary">TEAD1</name>
    <name evidence="8" type="ORF">Ciccas_009626</name>
</gene>
<keyword evidence="3" id="KW-0804">Transcription</keyword>
<feature type="DNA-binding region" description="TEA" evidence="5">
    <location>
        <begin position="143"/>
        <end position="219"/>
    </location>
</feature>
<sequence length="299" mass="33293">MCARCVGNSTASQSTRPMLYTGHSFSNQPSQQSHKQFTNHSTANILDLSSPPSDQPLPPPHDSNNNLSNSFALSQSEARKRNCMLFSQNSELRELFDCIPRLPSKRPASGSGAFPTLTSQNDSFTGDDENTLSEECVDVGEENGDAEGVWSADIERCFQEALQIYPPCGRRKIILSEEGKMYGRNELIARYIYQQTGKMRSRKQVSSHIQVLARRKSKELQSKIRDPEVKQKTLQQLSSLSSAQIVSEQLTVAEKELHLQHKNSILLAPNVALHNQPKQQQSQNNSPFSFLLSSAATLS</sequence>
<feature type="domain" description="TEA" evidence="7">
    <location>
        <begin position="143"/>
        <end position="219"/>
    </location>
</feature>
<evidence type="ECO:0000313" key="8">
    <source>
        <dbReference type="EMBL" id="KAL3311789.1"/>
    </source>
</evidence>
<dbReference type="InterPro" id="IPR050937">
    <property type="entry name" value="TEC1_TEAD_TF"/>
</dbReference>
<name>A0ABD2PWH0_9PLAT</name>
<comment type="subcellular location">
    <subcellularLocation>
        <location evidence="1">Nucleus</location>
    </subcellularLocation>
</comment>
<dbReference type="AlphaFoldDB" id="A0ABD2PWH0"/>
<feature type="compositionally biased region" description="Polar residues" evidence="6">
    <location>
        <begin position="23"/>
        <end position="44"/>
    </location>
</feature>
<dbReference type="Pfam" id="PF01285">
    <property type="entry name" value="TEA"/>
    <property type="match status" value="1"/>
</dbReference>
<evidence type="ECO:0000256" key="3">
    <source>
        <dbReference type="ARBA" id="ARBA00023163"/>
    </source>
</evidence>
<dbReference type="GO" id="GO:0005634">
    <property type="term" value="C:nucleus"/>
    <property type="evidence" value="ECO:0007669"/>
    <property type="project" value="UniProtKB-SubCell"/>
</dbReference>
<dbReference type="SMART" id="SM00426">
    <property type="entry name" value="TEA"/>
    <property type="match status" value="1"/>
</dbReference>
<evidence type="ECO:0000256" key="1">
    <source>
        <dbReference type="ARBA" id="ARBA00004123"/>
    </source>
</evidence>
<protein>
    <submittedName>
        <fullName evidence="8">Transcriptional enhancer factor TEF-1</fullName>
    </submittedName>
</protein>
<reference evidence="8 9" key="1">
    <citation type="submission" date="2024-11" db="EMBL/GenBank/DDBJ databases">
        <title>Adaptive evolution of stress response genes in parasites aligns with host niche diversity.</title>
        <authorList>
            <person name="Hahn C."/>
            <person name="Resl P."/>
        </authorList>
    </citation>
    <scope>NUCLEOTIDE SEQUENCE [LARGE SCALE GENOMIC DNA]</scope>
    <source>
        <strain evidence="8">EGGRZ-B1_66</strain>
        <tissue evidence="8">Body</tissue>
    </source>
</reference>
<evidence type="ECO:0000256" key="4">
    <source>
        <dbReference type="ARBA" id="ARBA00023242"/>
    </source>
</evidence>
<dbReference type="EMBL" id="JBJKFK010002015">
    <property type="protein sequence ID" value="KAL3311789.1"/>
    <property type="molecule type" value="Genomic_DNA"/>
</dbReference>
<evidence type="ECO:0000313" key="9">
    <source>
        <dbReference type="Proteomes" id="UP001626550"/>
    </source>
</evidence>
<keyword evidence="2" id="KW-0805">Transcription regulation</keyword>
<evidence type="ECO:0000256" key="2">
    <source>
        <dbReference type="ARBA" id="ARBA00023015"/>
    </source>
</evidence>
<dbReference type="PROSITE" id="PS51088">
    <property type="entry name" value="TEA_2"/>
    <property type="match status" value="1"/>
</dbReference>
<evidence type="ECO:0000256" key="5">
    <source>
        <dbReference type="PROSITE-ProRule" id="PRU00505"/>
    </source>
</evidence>
<comment type="caution">
    <text evidence="8">The sequence shown here is derived from an EMBL/GenBank/DDBJ whole genome shotgun (WGS) entry which is preliminary data.</text>
</comment>
<keyword evidence="4" id="KW-0539">Nucleus</keyword>
<feature type="compositionally biased region" description="Polar residues" evidence="6">
    <location>
        <begin position="7"/>
        <end position="16"/>
    </location>
</feature>
<dbReference type="InterPro" id="IPR000818">
    <property type="entry name" value="TEA/ATTS_dom"/>
</dbReference>
<dbReference type="Gene3D" id="6.10.20.40">
    <property type="entry name" value="TEA/ATTS domain"/>
    <property type="match status" value="1"/>
</dbReference>
<keyword evidence="9" id="KW-1185">Reference proteome</keyword>
<feature type="region of interest" description="Disordered" evidence="6">
    <location>
        <begin position="1"/>
        <end position="69"/>
    </location>
</feature>
<proteinExistence type="predicted"/>
<evidence type="ECO:0000256" key="6">
    <source>
        <dbReference type="SAM" id="MobiDB-lite"/>
    </source>
</evidence>
<accession>A0ABD2PWH0</accession>
<dbReference type="PRINTS" id="PR00065">
    <property type="entry name" value="TEADOMAIN"/>
</dbReference>
<dbReference type="Proteomes" id="UP001626550">
    <property type="component" value="Unassembled WGS sequence"/>
</dbReference>
<dbReference type="PANTHER" id="PTHR11834:SF0">
    <property type="entry name" value="PROTEIN SCALLOPED"/>
    <property type="match status" value="1"/>
</dbReference>
<feature type="region of interest" description="Disordered" evidence="6">
    <location>
        <begin position="107"/>
        <end position="129"/>
    </location>
</feature>
<dbReference type="PANTHER" id="PTHR11834">
    <property type="entry name" value="TRANSCRIPTIONAL ENHANCER FACTOR TEF RELATED"/>
    <property type="match status" value="1"/>
</dbReference>
<organism evidence="8 9">
    <name type="scientific">Cichlidogyrus casuarinus</name>
    <dbReference type="NCBI Taxonomy" id="1844966"/>
    <lineage>
        <taxon>Eukaryota</taxon>
        <taxon>Metazoa</taxon>
        <taxon>Spiralia</taxon>
        <taxon>Lophotrochozoa</taxon>
        <taxon>Platyhelminthes</taxon>
        <taxon>Monogenea</taxon>
        <taxon>Monopisthocotylea</taxon>
        <taxon>Dactylogyridea</taxon>
        <taxon>Ancyrocephalidae</taxon>
        <taxon>Cichlidogyrus</taxon>
    </lineage>
</organism>
<dbReference type="InterPro" id="IPR038096">
    <property type="entry name" value="TEA/ATTS_sf"/>
</dbReference>
<evidence type="ECO:0000259" key="7">
    <source>
        <dbReference type="PROSITE" id="PS51088"/>
    </source>
</evidence>